<keyword evidence="2" id="KW-0560">Oxidoreductase</keyword>
<dbReference type="AlphaFoldDB" id="A0AA38RKT6"/>
<accession>A0AA38RKT6</accession>
<gene>
    <name evidence="3" type="ORF">NKR23_g10272</name>
</gene>
<name>A0AA38RKT6_9PEZI</name>
<protein>
    <submittedName>
        <fullName evidence="3">Short-chain dehydrogenases protein</fullName>
    </submittedName>
</protein>
<dbReference type="EMBL" id="JANBVO010000044">
    <property type="protein sequence ID" value="KAJ9134283.1"/>
    <property type="molecule type" value="Genomic_DNA"/>
</dbReference>
<organism evidence="3 4">
    <name type="scientific">Pleurostoma richardsiae</name>
    <dbReference type="NCBI Taxonomy" id="41990"/>
    <lineage>
        <taxon>Eukaryota</taxon>
        <taxon>Fungi</taxon>
        <taxon>Dikarya</taxon>
        <taxon>Ascomycota</taxon>
        <taxon>Pezizomycotina</taxon>
        <taxon>Sordariomycetes</taxon>
        <taxon>Sordariomycetidae</taxon>
        <taxon>Calosphaeriales</taxon>
        <taxon>Pleurostomataceae</taxon>
        <taxon>Pleurostoma</taxon>
    </lineage>
</organism>
<dbReference type="GO" id="GO:0016491">
    <property type="term" value="F:oxidoreductase activity"/>
    <property type="evidence" value="ECO:0007669"/>
    <property type="project" value="UniProtKB-KW"/>
</dbReference>
<evidence type="ECO:0000313" key="4">
    <source>
        <dbReference type="Proteomes" id="UP001174694"/>
    </source>
</evidence>
<dbReference type="CDD" id="cd05233">
    <property type="entry name" value="SDR_c"/>
    <property type="match status" value="1"/>
</dbReference>
<evidence type="ECO:0000313" key="3">
    <source>
        <dbReference type="EMBL" id="KAJ9134283.1"/>
    </source>
</evidence>
<comment type="similarity">
    <text evidence="1">Belongs to the short-chain dehydrogenases/reductases (SDR) family.</text>
</comment>
<dbReference type="PANTHER" id="PTHR43669">
    <property type="entry name" value="5-KETO-D-GLUCONATE 5-REDUCTASE"/>
    <property type="match status" value="1"/>
</dbReference>
<dbReference type="Proteomes" id="UP001174694">
    <property type="component" value="Unassembled WGS sequence"/>
</dbReference>
<comment type="caution">
    <text evidence="3">The sequence shown here is derived from an EMBL/GenBank/DDBJ whole genome shotgun (WGS) entry which is preliminary data.</text>
</comment>
<keyword evidence="4" id="KW-1185">Reference proteome</keyword>
<evidence type="ECO:0000256" key="2">
    <source>
        <dbReference type="ARBA" id="ARBA00023002"/>
    </source>
</evidence>
<dbReference type="InterPro" id="IPR002347">
    <property type="entry name" value="SDR_fam"/>
</dbReference>
<dbReference type="PANTHER" id="PTHR43669:SF4">
    <property type="entry name" value="SHORT-CHAIN DEHYDROGENASE"/>
    <property type="match status" value="1"/>
</dbReference>
<dbReference type="Pfam" id="PF00106">
    <property type="entry name" value="adh_short"/>
    <property type="match status" value="1"/>
</dbReference>
<dbReference type="Gene3D" id="3.40.50.720">
    <property type="entry name" value="NAD(P)-binding Rossmann-like Domain"/>
    <property type="match status" value="1"/>
</dbReference>
<sequence length="227" mass="24021">MPMSSPVALILGAGANIGHHVGKAFAARGYKIALAARSLKEDESTSDQMNIQSDFSDPDSVVAAFEKVTSRLGAPHVVIYNAAAVTLSDRTNPLDIGVKDFTRDLTVNTTSAFVAAQQAALAFEKLPDTASRTFIYTGNILNVSTIITLMDAGAGKSATAHIIQCAADAYKGKGFKFYYADERKADGSAAFAVDGPAHGKFYTQLAEGTSQGPWHQTFVKGVGYSKF</sequence>
<dbReference type="InterPro" id="IPR036291">
    <property type="entry name" value="NAD(P)-bd_dom_sf"/>
</dbReference>
<proteinExistence type="inferred from homology"/>
<evidence type="ECO:0000256" key="1">
    <source>
        <dbReference type="ARBA" id="ARBA00006484"/>
    </source>
</evidence>
<reference evidence="3" key="1">
    <citation type="submission" date="2022-07" db="EMBL/GenBank/DDBJ databases">
        <title>Fungi with potential for degradation of polypropylene.</title>
        <authorList>
            <person name="Gostincar C."/>
        </authorList>
    </citation>
    <scope>NUCLEOTIDE SEQUENCE</scope>
    <source>
        <strain evidence="3">EXF-13308</strain>
    </source>
</reference>
<dbReference type="SUPFAM" id="SSF51735">
    <property type="entry name" value="NAD(P)-binding Rossmann-fold domains"/>
    <property type="match status" value="1"/>
</dbReference>